<feature type="non-terminal residue" evidence="1">
    <location>
        <position position="57"/>
    </location>
</feature>
<evidence type="ECO:0000313" key="2">
    <source>
        <dbReference type="Proteomes" id="UP001642487"/>
    </source>
</evidence>
<accession>A0ABP0XZY6</accession>
<protein>
    <submittedName>
        <fullName evidence="1">Uncharacterized protein</fullName>
    </submittedName>
</protein>
<sequence>PRSTSDLCRTPSLATDLHWTSLLVLAVATVAPPKAAIRLGGAAEGPSLVSWAERKAR</sequence>
<reference evidence="1 2" key="1">
    <citation type="submission" date="2024-03" db="EMBL/GenBank/DDBJ databases">
        <authorList>
            <person name="Gkanogiannis A."/>
            <person name="Becerra Lopez-Lavalle L."/>
        </authorList>
    </citation>
    <scope>NUCLEOTIDE SEQUENCE [LARGE SCALE GENOMIC DNA]</scope>
</reference>
<organism evidence="1 2">
    <name type="scientific">Citrullus colocynthis</name>
    <name type="common">colocynth</name>
    <dbReference type="NCBI Taxonomy" id="252529"/>
    <lineage>
        <taxon>Eukaryota</taxon>
        <taxon>Viridiplantae</taxon>
        <taxon>Streptophyta</taxon>
        <taxon>Embryophyta</taxon>
        <taxon>Tracheophyta</taxon>
        <taxon>Spermatophyta</taxon>
        <taxon>Magnoliopsida</taxon>
        <taxon>eudicotyledons</taxon>
        <taxon>Gunneridae</taxon>
        <taxon>Pentapetalae</taxon>
        <taxon>rosids</taxon>
        <taxon>fabids</taxon>
        <taxon>Cucurbitales</taxon>
        <taxon>Cucurbitaceae</taxon>
        <taxon>Benincaseae</taxon>
        <taxon>Citrullus</taxon>
    </lineage>
</organism>
<proteinExistence type="predicted"/>
<name>A0ABP0XZY6_9ROSI</name>
<keyword evidence="2" id="KW-1185">Reference proteome</keyword>
<evidence type="ECO:0000313" key="1">
    <source>
        <dbReference type="EMBL" id="CAK9313741.1"/>
    </source>
</evidence>
<dbReference type="EMBL" id="OZ021745">
    <property type="protein sequence ID" value="CAK9313741.1"/>
    <property type="molecule type" value="Genomic_DNA"/>
</dbReference>
<gene>
    <name evidence="1" type="ORF">CITCOLO1_LOCUS5475</name>
</gene>
<dbReference type="Proteomes" id="UP001642487">
    <property type="component" value="Chromosome 11"/>
</dbReference>